<dbReference type="Gene3D" id="3.40.50.150">
    <property type="entry name" value="Vaccinia Virus protein VP39"/>
    <property type="match status" value="1"/>
</dbReference>
<accession>A0A1J4RRB0</accession>
<dbReference type="InterPro" id="IPR054557">
    <property type="entry name" value="NA-iREase1_dom"/>
</dbReference>
<organism evidence="5 6">
    <name type="scientific">Candidatus Berkelbacteria bacterium CG1_02_42_45</name>
    <dbReference type="NCBI Taxonomy" id="1805036"/>
    <lineage>
        <taxon>Bacteria</taxon>
        <taxon>Candidatus Berkelbacteria</taxon>
    </lineage>
</organism>
<dbReference type="GO" id="GO:0008170">
    <property type="term" value="F:N-methyltransferase activity"/>
    <property type="evidence" value="ECO:0007669"/>
    <property type="project" value="InterPro"/>
</dbReference>
<evidence type="ECO:0000259" key="3">
    <source>
        <dbReference type="Pfam" id="PF01555"/>
    </source>
</evidence>
<dbReference type="Pfam" id="PF01555">
    <property type="entry name" value="N6_N4_Mtase"/>
    <property type="match status" value="1"/>
</dbReference>
<name>A0A1J4RRB0_9BACT</name>
<dbReference type="AlphaFoldDB" id="A0A1J4RRB0"/>
<keyword evidence="1" id="KW-0489">Methyltransferase</keyword>
<dbReference type="GO" id="GO:0032259">
    <property type="term" value="P:methylation"/>
    <property type="evidence" value="ECO:0007669"/>
    <property type="project" value="UniProtKB-KW"/>
</dbReference>
<dbReference type="InterPro" id="IPR001091">
    <property type="entry name" value="RM_Methyltransferase"/>
</dbReference>
<evidence type="ECO:0000313" key="6">
    <source>
        <dbReference type="Proteomes" id="UP000182753"/>
    </source>
</evidence>
<dbReference type="Gene3D" id="3.40.1350.10">
    <property type="match status" value="1"/>
</dbReference>
<sequence length="505" mass="57444">MENLENRTLFFGDNLEILRDKIPDGCIDLVYLDPPFNSNRNYNILYREGLIDSPAQVQAFEDSWHWTHEAQHIFEELVGVKSSKTKINQKISDLMLALEKMVGKNDVLAYLTMMTIRLIELRRVLKPTGSVYLHCDPSASHYLKMVMDAIFGAQNFRNEIVWCYRGAGYPKTDFGKRHDIILRYSKTNDYIFNLDDIREEYAEATKERFKHHIGNIREGKDFGTQTLNPLGKQPDDWWQIQPIAPSAKERLGYPTQKPEALLERIIKASSNEGDWVLDPFCGCGTTVAVAEKLKRKWIGIDITTLAITLIKSRLEKKFPERNLKIKIDGLPKDLAGARKLAEKNRFEFEYWALGFVNAIPAQNKTKENMRGADKGIDGIINFYMELNNGEEKVGTAIAQVKSGGVKRNDIATLKGDLEREKAAAGIFITLDQPTKSMVAEAIAAGHFEAKFGPVPKEYPKIQILTIEDLLAHKLPDLPAGWTNSIHRIAEAEKEDHRQPLWSAEE</sequence>
<evidence type="ECO:0008006" key="7">
    <source>
        <dbReference type="Google" id="ProtNLM"/>
    </source>
</evidence>
<dbReference type="PANTHER" id="PTHR13370">
    <property type="entry name" value="RNA METHYLASE-RELATED"/>
    <property type="match status" value="1"/>
</dbReference>
<evidence type="ECO:0000256" key="1">
    <source>
        <dbReference type="ARBA" id="ARBA00022603"/>
    </source>
</evidence>
<dbReference type="InterPro" id="IPR002941">
    <property type="entry name" value="DNA_methylase_N4/N6"/>
</dbReference>
<gene>
    <name evidence="5" type="ORF">AUJ40_00985</name>
</gene>
<dbReference type="InterPro" id="IPR011856">
    <property type="entry name" value="tRNA_endonuc-like_dom_sf"/>
</dbReference>
<feature type="domain" description="NACHT-associated inactive Restriction Endonuclease 1 sensor" evidence="4">
    <location>
        <begin position="369"/>
        <end position="470"/>
    </location>
</feature>
<dbReference type="EMBL" id="MNUJ01000020">
    <property type="protein sequence ID" value="OIN89915.1"/>
    <property type="molecule type" value="Genomic_DNA"/>
</dbReference>
<evidence type="ECO:0000259" key="4">
    <source>
        <dbReference type="Pfam" id="PF22722"/>
    </source>
</evidence>
<evidence type="ECO:0000256" key="2">
    <source>
        <dbReference type="ARBA" id="ARBA00022679"/>
    </source>
</evidence>
<dbReference type="Proteomes" id="UP000182753">
    <property type="component" value="Unassembled WGS sequence"/>
</dbReference>
<dbReference type="InterPro" id="IPR029063">
    <property type="entry name" value="SAM-dependent_MTases_sf"/>
</dbReference>
<dbReference type="GO" id="GO:0003677">
    <property type="term" value="F:DNA binding"/>
    <property type="evidence" value="ECO:0007669"/>
    <property type="project" value="InterPro"/>
</dbReference>
<protein>
    <recommendedName>
        <fullName evidence="7">Methyltransferase</fullName>
    </recommendedName>
</protein>
<proteinExistence type="predicted"/>
<dbReference type="PANTHER" id="PTHR13370:SF24">
    <property type="entry name" value="TYPE III RESTRICTION-MODIFICATION ENZYME STYLTI MOD SUBUNIT"/>
    <property type="match status" value="1"/>
</dbReference>
<reference evidence="5 6" key="1">
    <citation type="journal article" date="2016" name="Environ. Microbiol.">
        <title>Genomic resolution of a cold subsurface aquifer community provides metabolic insights for novel microbes adapted to high CO concentrations.</title>
        <authorList>
            <person name="Probst A.J."/>
            <person name="Castelle C.J."/>
            <person name="Singh A."/>
            <person name="Brown C.T."/>
            <person name="Anantharaman K."/>
            <person name="Sharon I."/>
            <person name="Hug L.A."/>
            <person name="Burstein D."/>
            <person name="Emerson J.B."/>
            <person name="Thomas B.C."/>
            <person name="Banfield J.F."/>
        </authorList>
    </citation>
    <scope>NUCLEOTIDE SEQUENCE [LARGE SCALE GENOMIC DNA]</scope>
    <source>
        <strain evidence="5">CG1_02_42_45</strain>
    </source>
</reference>
<feature type="domain" description="DNA methylase N-4/N-6" evidence="3">
    <location>
        <begin position="27"/>
        <end position="309"/>
    </location>
</feature>
<evidence type="ECO:0000313" key="5">
    <source>
        <dbReference type="EMBL" id="OIN89915.1"/>
    </source>
</evidence>
<dbReference type="SUPFAM" id="SSF53335">
    <property type="entry name" value="S-adenosyl-L-methionine-dependent methyltransferases"/>
    <property type="match status" value="1"/>
</dbReference>
<dbReference type="PRINTS" id="PR00508">
    <property type="entry name" value="S21N4MTFRASE"/>
</dbReference>
<comment type="caution">
    <text evidence="5">The sequence shown here is derived from an EMBL/GenBank/DDBJ whole genome shotgun (WGS) entry which is preliminary data.</text>
</comment>
<keyword evidence="2" id="KW-0808">Transferase</keyword>
<dbReference type="Pfam" id="PF22722">
    <property type="entry name" value="NA-iREase1"/>
    <property type="match status" value="1"/>
</dbReference>
<dbReference type="GO" id="GO:0005737">
    <property type="term" value="C:cytoplasm"/>
    <property type="evidence" value="ECO:0007669"/>
    <property type="project" value="TreeGrafter"/>
</dbReference>